<feature type="region of interest" description="Disordered" evidence="1">
    <location>
        <begin position="1"/>
        <end position="40"/>
    </location>
</feature>
<organism evidence="3 4">
    <name type="scientific">Lophiostoma macrostomum CBS 122681</name>
    <dbReference type="NCBI Taxonomy" id="1314788"/>
    <lineage>
        <taxon>Eukaryota</taxon>
        <taxon>Fungi</taxon>
        <taxon>Dikarya</taxon>
        <taxon>Ascomycota</taxon>
        <taxon>Pezizomycotina</taxon>
        <taxon>Dothideomycetes</taxon>
        <taxon>Pleosporomycetidae</taxon>
        <taxon>Pleosporales</taxon>
        <taxon>Lophiostomataceae</taxon>
        <taxon>Lophiostoma</taxon>
    </lineage>
</organism>
<keyword evidence="2" id="KW-0472">Membrane</keyword>
<protein>
    <submittedName>
        <fullName evidence="3">Uncharacterized protein</fullName>
    </submittedName>
</protein>
<evidence type="ECO:0000256" key="1">
    <source>
        <dbReference type="SAM" id="MobiDB-lite"/>
    </source>
</evidence>
<name>A0A6A6SUQ2_9PLEO</name>
<keyword evidence="2" id="KW-1133">Transmembrane helix</keyword>
<feature type="compositionally biased region" description="Pro residues" evidence="1">
    <location>
        <begin position="24"/>
        <end position="40"/>
    </location>
</feature>
<keyword evidence="4" id="KW-1185">Reference proteome</keyword>
<proteinExistence type="predicted"/>
<feature type="region of interest" description="Disordered" evidence="1">
    <location>
        <begin position="109"/>
        <end position="137"/>
    </location>
</feature>
<dbReference type="EMBL" id="MU004444">
    <property type="protein sequence ID" value="KAF2650787.1"/>
    <property type="molecule type" value="Genomic_DNA"/>
</dbReference>
<evidence type="ECO:0000313" key="3">
    <source>
        <dbReference type="EMBL" id="KAF2650787.1"/>
    </source>
</evidence>
<dbReference type="Proteomes" id="UP000799324">
    <property type="component" value="Unassembled WGS sequence"/>
</dbReference>
<sequence length="152" mass="16622">MACPSSSPSTSYTNTTLHLADLTSPPPSTQSSTSPPPPNEPSTSIAIMVFTILAILVFAALVWWYFRIMRQRARMRAQLRRDDLELQASKNAGLPGDDVFVLYTPDEDEQGWEKGKDGEGMMAKKGGGEGNLADDRDGVSSRSLIVPIMKDF</sequence>
<accession>A0A6A6SUQ2</accession>
<dbReference type="AlphaFoldDB" id="A0A6A6SUQ2"/>
<feature type="transmembrane region" description="Helical" evidence="2">
    <location>
        <begin position="45"/>
        <end position="66"/>
    </location>
</feature>
<feature type="compositionally biased region" description="Low complexity" evidence="1">
    <location>
        <begin position="1"/>
        <end position="16"/>
    </location>
</feature>
<keyword evidence="2" id="KW-0812">Transmembrane</keyword>
<gene>
    <name evidence="3" type="ORF">K491DRAFT_117905</name>
</gene>
<reference evidence="3" key="1">
    <citation type="journal article" date="2020" name="Stud. Mycol.">
        <title>101 Dothideomycetes genomes: a test case for predicting lifestyles and emergence of pathogens.</title>
        <authorList>
            <person name="Haridas S."/>
            <person name="Albert R."/>
            <person name="Binder M."/>
            <person name="Bloem J."/>
            <person name="Labutti K."/>
            <person name="Salamov A."/>
            <person name="Andreopoulos B."/>
            <person name="Baker S."/>
            <person name="Barry K."/>
            <person name="Bills G."/>
            <person name="Bluhm B."/>
            <person name="Cannon C."/>
            <person name="Castanera R."/>
            <person name="Culley D."/>
            <person name="Daum C."/>
            <person name="Ezra D."/>
            <person name="Gonzalez J."/>
            <person name="Henrissat B."/>
            <person name="Kuo A."/>
            <person name="Liang C."/>
            <person name="Lipzen A."/>
            <person name="Lutzoni F."/>
            <person name="Magnuson J."/>
            <person name="Mondo S."/>
            <person name="Nolan M."/>
            <person name="Ohm R."/>
            <person name="Pangilinan J."/>
            <person name="Park H.-J."/>
            <person name="Ramirez L."/>
            <person name="Alfaro M."/>
            <person name="Sun H."/>
            <person name="Tritt A."/>
            <person name="Yoshinaga Y."/>
            <person name="Zwiers L.-H."/>
            <person name="Turgeon B."/>
            <person name="Goodwin S."/>
            <person name="Spatafora J."/>
            <person name="Crous P."/>
            <person name="Grigoriev I."/>
        </authorList>
    </citation>
    <scope>NUCLEOTIDE SEQUENCE</scope>
    <source>
        <strain evidence="3">CBS 122681</strain>
    </source>
</reference>
<evidence type="ECO:0000256" key="2">
    <source>
        <dbReference type="SAM" id="Phobius"/>
    </source>
</evidence>
<evidence type="ECO:0000313" key="4">
    <source>
        <dbReference type="Proteomes" id="UP000799324"/>
    </source>
</evidence>